<evidence type="ECO:0000313" key="2">
    <source>
        <dbReference type="EMBL" id="KEP45851.1"/>
    </source>
</evidence>
<feature type="non-terminal residue" evidence="2">
    <location>
        <position position="1"/>
    </location>
</feature>
<dbReference type="SUPFAM" id="SSF56112">
    <property type="entry name" value="Protein kinase-like (PK-like)"/>
    <property type="match status" value="1"/>
</dbReference>
<feature type="compositionally biased region" description="Polar residues" evidence="1">
    <location>
        <begin position="1"/>
        <end position="15"/>
    </location>
</feature>
<comment type="caution">
    <text evidence="2">The sequence shown here is derived from an EMBL/GenBank/DDBJ whole genome shotgun (WGS) entry which is preliminary data.</text>
</comment>
<dbReference type="Proteomes" id="UP000027456">
    <property type="component" value="Unassembled WGS sequence"/>
</dbReference>
<feature type="region of interest" description="Disordered" evidence="1">
    <location>
        <begin position="1"/>
        <end position="23"/>
    </location>
</feature>
<evidence type="ECO:0000256" key="1">
    <source>
        <dbReference type="SAM" id="MobiDB-lite"/>
    </source>
</evidence>
<keyword evidence="3" id="KW-1185">Reference proteome</keyword>
<dbReference type="HOGENOM" id="CLU_054599_0_1_1"/>
<dbReference type="STRING" id="1423351.A0A074RFG8"/>
<reference evidence="2 3" key="1">
    <citation type="submission" date="2013-12" db="EMBL/GenBank/DDBJ databases">
        <authorList>
            <person name="Cubeta M."/>
            <person name="Pakala S."/>
            <person name="Fedorova N."/>
            <person name="Thomas E."/>
            <person name="Dean R."/>
            <person name="Jabaji S."/>
            <person name="Neate S."/>
            <person name="Toda T."/>
            <person name="Tavantzis S."/>
            <person name="Vilgalys R."/>
            <person name="Bharathan N."/>
            <person name="Pakala S."/>
            <person name="Losada L.S."/>
            <person name="Zafar N."/>
            <person name="Nierman W."/>
        </authorList>
    </citation>
    <scope>NUCLEOTIDE SEQUENCE [LARGE SCALE GENOMIC DNA]</scope>
    <source>
        <strain evidence="2 3">123E</strain>
    </source>
</reference>
<gene>
    <name evidence="2" type="ORF">V565_236380</name>
</gene>
<protein>
    <recommendedName>
        <fullName evidence="4">Protein kinase domain-containing protein</fullName>
    </recommendedName>
</protein>
<dbReference type="EMBL" id="AZST01001449">
    <property type="protein sequence ID" value="KEP45851.1"/>
    <property type="molecule type" value="Genomic_DNA"/>
</dbReference>
<dbReference type="InterPro" id="IPR011009">
    <property type="entry name" value="Kinase-like_dom_sf"/>
</dbReference>
<dbReference type="OrthoDB" id="3269050at2759"/>
<organism evidence="2 3">
    <name type="scientific">Rhizoctonia solani 123E</name>
    <dbReference type="NCBI Taxonomy" id="1423351"/>
    <lineage>
        <taxon>Eukaryota</taxon>
        <taxon>Fungi</taxon>
        <taxon>Dikarya</taxon>
        <taxon>Basidiomycota</taxon>
        <taxon>Agaricomycotina</taxon>
        <taxon>Agaricomycetes</taxon>
        <taxon>Cantharellales</taxon>
        <taxon>Ceratobasidiaceae</taxon>
        <taxon>Rhizoctonia</taxon>
    </lineage>
</organism>
<dbReference type="Gene3D" id="1.10.510.10">
    <property type="entry name" value="Transferase(Phosphotransferase) domain 1"/>
    <property type="match status" value="1"/>
</dbReference>
<accession>A0A074RFG8</accession>
<evidence type="ECO:0000313" key="3">
    <source>
        <dbReference type="Proteomes" id="UP000027456"/>
    </source>
</evidence>
<dbReference type="AlphaFoldDB" id="A0A074RFG8"/>
<sequence>PGSFISASSDPQPHTFTPPPGSILPGEAVLKVYDRRFADNLRNEHQIDPPTYEGEARYAEYLRSGNIAQTEDQVYALLDEVPEDDPELLEHLEHLAAVLIKPFFENEKTTYGVLSSLQGKYIPMFYGTTRFLDASLPGFDMTVPGILIEFIPGTNLSQINPTRIDLDLVCSTAVDIVNAYSDLHILNRDVRLENWIVKPGGSEVVMIDFGHCRLRREDEDDQAWKRAKGSEDEEGCVGCVARNKFGWNYVRSLRFVVWEWEE</sequence>
<evidence type="ECO:0008006" key="4">
    <source>
        <dbReference type="Google" id="ProtNLM"/>
    </source>
</evidence>
<name>A0A074RFG8_9AGAM</name>
<proteinExistence type="predicted"/>